<dbReference type="PANTHER" id="PTHR32282:SF34">
    <property type="entry name" value="PENICILLIN-BINDING PROTEIN 1A"/>
    <property type="match status" value="1"/>
</dbReference>
<dbReference type="GO" id="GO:0004180">
    <property type="term" value="F:carboxypeptidase activity"/>
    <property type="evidence" value="ECO:0007669"/>
    <property type="project" value="UniProtKB-KW"/>
</dbReference>
<dbReference type="GO" id="GO:0071555">
    <property type="term" value="P:cell wall organization"/>
    <property type="evidence" value="ECO:0007669"/>
    <property type="project" value="UniProtKB-KW"/>
</dbReference>
<feature type="domain" description="Penicillin-binding protein transpeptidase" evidence="14">
    <location>
        <begin position="329"/>
        <end position="566"/>
    </location>
</feature>
<dbReference type="FunFam" id="1.10.3810.10:FF:000001">
    <property type="entry name" value="Penicillin-binding protein 1A"/>
    <property type="match status" value="1"/>
</dbReference>
<dbReference type="GO" id="GO:0030288">
    <property type="term" value="C:outer membrane-bounded periplasmic space"/>
    <property type="evidence" value="ECO:0007669"/>
    <property type="project" value="TreeGrafter"/>
</dbReference>
<dbReference type="EMBL" id="CAEZTT010000003">
    <property type="protein sequence ID" value="CAB4567511.1"/>
    <property type="molecule type" value="Genomic_DNA"/>
</dbReference>
<keyword evidence="3" id="KW-0328">Glycosyltransferase</keyword>
<evidence type="ECO:0000256" key="5">
    <source>
        <dbReference type="ARBA" id="ARBA00022801"/>
    </source>
</evidence>
<feature type="region of interest" description="Disordered" evidence="12">
    <location>
        <begin position="632"/>
        <end position="656"/>
    </location>
</feature>
<proteinExistence type="predicted"/>
<evidence type="ECO:0000259" key="15">
    <source>
        <dbReference type="Pfam" id="PF00912"/>
    </source>
</evidence>
<dbReference type="Gene3D" id="1.10.3810.10">
    <property type="entry name" value="Biosynthetic peptidoglycan transglycosylase-like"/>
    <property type="match status" value="1"/>
</dbReference>
<name>A0A6J6DTS0_9ZZZZ</name>
<keyword evidence="2" id="KW-0645">Protease</keyword>
<dbReference type="InterPro" id="IPR036950">
    <property type="entry name" value="PBP_transglycosylase"/>
</dbReference>
<evidence type="ECO:0000256" key="8">
    <source>
        <dbReference type="ARBA" id="ARBA00023268"/>
    </source>
</evidence>
<evidence type="ECO:0000256" key="1">
    <source>
        <dbReference type="ARBA" id="ARBA00022645"/>
    </source>
</evidence>
<keyword evidence="1" id="KW-0121">Carboxypeptidase</keyword>
<comment type="catalytic activity">
    <reaction evidence="11">
        <text>[GlcNAc-(1-&gt;4)-Mur2Ac(oyl-L-Ala-gamma-D-Glu-L-Lys-D-Ala-D-Ala)](n)-di-trans,octa-cis-undecaprenyl diphosphate + beta-D-GlcNAc-(1-&gt;4)-Mur2Ac(oyl-L-Ala-gamma-D-Glu-L-Lys-D-Ala-D-Ala)-di-trans,octa-cis-undecaprenyl diphosphate = [GlcNAc-(1-&gt;4)-Mur2Ac(oyl-L-Ala-gamma-D-Glu-L-Lys-D-Ala-D-Ala)](n+1)-di-trans,octa-cis-undecaprenyl diphosphate + di-trans,octa-cis-undecaprenyl diphosphate + H(+)</text>
        <dbReference type="Rhea" id="RHEA:23708"/>
        <dbReference type="Rhea" id="RHEA-COMP:9602"/>
        <dbReference type="Rhea" id="RHEA-COMP:9603"/>
        <dbReference type="ChEBI" id="CHEBI:15378"/>
        <dbReference type="ChEBI" id="CHEBI:58405"/>
        <dbReference type="ChEBI" id="CHEBI:60033"/>
        <dbReference type="ChEBI" id="CHEBI:78435"/>
        <dbReference type="EC" id="2.4.99.28"/>
    </reaction>
</comment>
<feature type="compositionally biased region" description="Acidic residues" evidence="12">
    <location>
        <begin position="635"/>
        <end position="656"/>
    </location>
</feature>
<keyword evidence="13" id="KW-0812">Transmembrane</keyword>
<keyword evidence="9" id="KW-0961">Cell wall biogenesis/degradation</keyword>
<evidence type="ECO:0000259" key="14">
    <source>
        <dbReference type="Pfam" id="PF00905"/>
    </source>
</evidence>
<keyword evidence="6" id="KW-0133">Cell shape</keyword>
<dbReference type="SUPFAM" id="SSF53955">
    <property type="entry name" value="Lysozyme-like"/>
    <property type="match status" value="1"/>
</dbReference>
<evidence type="ECO:0000256" key="9">
    <source>
        <dbReference type="ARBA" id="ARBA00023316"/>
    </source>
</evidence>
<dbReference type="Pfam" id="PF00912">
    <property type="entry name" value="Transgly"/>
    <property type="match status" value="1"/>
</dbReference>
<keyword evidence="5" id="KW-0378">Hydrolase</keyword>
<dbReference type="InterPro" id="IPR001460">
    <property type="entry name" value="PCN-bd_Tpept"/>
</dbReference>
<dbReference type="InterPro" id="IPR001264">
    <property type="entry name" value="Glyco_trans_51"/>
</dbReference>
<dbReference type="InterPro" id="IPR012338">
    <property type="entry name" value="Beta-lactam/transpept-like"/>
</dbReference>
<gene>
    <name evidence="16" type="ORF">UFOPK1726_00080</name>
</gene>
<keyword evidence="7" id="KW-0573">Peptidoglycan synthesis</keyword>
<keyword evidence="13" id="KW-1133">Transmembrane helix</keyword>
<dbReference type="GO" id="GO:0006508">
    <property type="term" value="P:proteolysis"/>
    <property type="evidence" value="ECO:0007669"/>
    <property type="project" value="UniProtKB-KW"/>
</dbReference>
<dbReference type="EC" id="2.4.99.28" evidence="10"/>
<dbReference type="GO" id="GO:0008360">
    <property type="term" value="P:regulation of cell shape"/>
    <property type="evidence" value="ECO:0007669"/>
    <property type="project" value="UniProtKB-KW"/>
</dbReference>
<feature type="domain" description="Glycosyl transferase family 51" evidence="15">
    <location>
        <begin position="61"/>
        <end position="232"/>
    </location>
</feature>
<evidence type="ECO:0000313" key="16">
    <source>
        <dbReference type="EMBL" id="CAB4567511.1"/>
    </source>
</evidence>
<evidence type="ECO:0000256" key="4">
    <source>
        <dbReference type="ARBA" id="ARBA00022679"/>
    </source>
</evidence>
<evidence type="ECO:0000256" key="6">
    <source>
        <dbReference type="ARBA" id="ARBA00022960"/>
    </source>
</evidence>
<evidence type="ECO:0000256" key="2">
    <source>
        <dbReference type="ARBA" id="ARBA00022670"/>
    </source>
</evidence>
<evidence type="ECO:0000256" key="12">
    <source>
        <dbReference type="SAM" id="MobiDB-lite"/>
    </source>
</evidence>
<dbReference type="InterPro" id="IPR050396">
    <property type="entry name" value="Glycosyltr_51/Transpeptidase"/>
</dbReference>
<dbReference type="PANTHER" id="PTHR32282">
    <property type="entry name" value="BINDING PROTEIN TRANSPEPTIDASE, PUTATIVE-RELATED"/>
    <property type="match status" value="1"/>
</dbReference>
<organism evidence="16">
    <name type="scientific">freshwater metagenome</name>
    <dbReference type="NCBI Taxonomy" id="449393"/>
    <lineage>
        <taxon>unclassified sequences</taxon>
        <taxon>metagenomes</taxon>
        <taxon>ecological metagenomes</taxon>
    </lineage>
</organism>
<dbReference type="InterPro" id="IPR023346">
    <property type="entry name" value="Lysozyme-like_dom_sf"/>
</dbReference>
<feature type="transmembrane region" description="Helical" evidence="13">
    <location>
        <begin position="12"/>
        <end position="36"/>
    </location>
</feature>
<dbReference type="AlphaFoldDB" id="A0A6J6DTS0"/>
<dbReference type="GO" id="GO:0008658">
    <property type="term" value="F:penicillin binding"/>
    <property type="evidence" value="ECO:0007669"/>
    <property type="project" value="InterPro"/>
</dbReference>
<keyword evidence="13" id="KW-0472">Membrane</keyword>
<protein>
    <recommendedName>
        <fullName evidence="10">peptidoglycan glycosyltransferase</fullName>
        <ecNumber evidence="10">2.4.99.28</ecNumber>
    </recommendedName>
</protein>
<keyword evidence="8" id="KW-0511">Multifunctional enzyme</keyword>
<dbReference type="Gene3D" id="3.40.710.10">
    <property type="entry name" value="DD-peptidase/beta-lactamase superfamily"/>
    <property type="match status" value="1"/>
</dbReference>
<sequence length="656" mass="70164">MAPSKTLTQALVRLALMAALVGGSLGIALFSAAVVFSSIPTPNQVAVVQSTAVFYADGKSLIGNIGEIQRVDVDIAEFPDHVKYAVLAIEDKNFYEHGGFSPIGIARALFNNLFSDTTQGGSTITQQYVKNAYLTQEQTIIRKLRELVLSVKLETMASKDEILENYLNTAYMGRSAYGFESAAQAYFGKSVRDISLAEGAALAALLRSPGGYSPENNAERLENRWNFLLRQMVNQGWATEAEKEVTTFPKFKPKRVNRLGGPNGHLLAYVRAQLDDLGFTEQEIELNGLQVVTTFERDAQLALNKAVREVGPRPWSSGLRIGVASVRVGTGEMVAMYGGRDYVADQFNNATQARGQAGSTFKAFGIAAALEQGIGLNTTWNGDSPAKILDYKLNNLGKVSYGKVTLLNALEVSMNTPMVALGAIIGPEQVVQAAVRAGVPESTPGLLPVLSAMIGTASPRAIDIANGYATFAARGQVADNSAIKEVKNSSGSVLWSFTPNPQQAFATEIADELTFGLRRVVTNGTGATAQGVGRPVAGKTGTSDDNLSAWFVGYTPQIATAVMMVREDETGRAISLRGTGGLANVTGSSFPARIFTQYMRDAHAQLPVIEFPRRTKIGDTTDYSTYFIGGGIIPPEEDGSGLDAPTSEELELNEVP</sequence>
<evidence type="ECO:0000256" key="7">
    <source>
        <dbReference type="ARBA" id="ARBA00022984"/>
    </source>
</evidence>
<dbReference type="SUPFAM" id="SSF56601">
    <property type="entry name" value="beta-lactamase/transpeptidase-like"/>
    <property type="match status" value="1"/>
</dbReference>
<reference evidence="16" key="1">
    <citation type="submission" date="2020-05" db="EMBL/GenBank/DDBJ databases">
        <authorList>
            <person name="Chiriac C."/>
            <person name="Salcher M."/>
            <person name="Ghai R."/>
            <person name="Kavagutti S V."/>
        </authorList>
    </citation>
    <scope>NUCLEOTIDE SEQUENCE</scope>
</reference>
<evidence type="ECO:0000256" key="13">
    <source>
        <dbReference type="SAM" id="Phobius"/>
    </source>
</evidence>
<dbReference type="GO" id="GO:0008955">
    <property type="term" value="F:peptidoglycan glycosyltransferase activity"/>
    <property type="evidence" value="ECO:0007669"/>
    <property type="project" value="UniProtKB-EC"/>
</dbReference>
<evidence type="ECO:0000256" key="10">
    <source>
        <dbReference type="ARBA" id="ARBA00044770"/>
    </source>
</evidence>
<dbReference type="Pfam" id="PF00905">
    <property type="entry name" value="Transpeptidase"/>
    <property type="match status" value="1"/>
</dbReference>
<evidence type="ECO:0000256" key="3">
    <source>
        <dbReference type="ARBA" id="ARBA00022676"/>
    </source>
</evidence>
<evidence type="ECO:0000256" key="11">
    <source>
        <dbReference type="ARBA" id="ARBA00049902"/>
    </source>
</evidence>
<dbReference type="GO" id="GO:0009252">
    <property type="term" value="P:peptidoglycan biosynthetic process"/>
    <property type="evidence" value="ECO:0007669"/>
    <property type="project" value="UniProtKB-KW"/>
</dbReference>
<accession>A0A6J6DTS0</accession>
<keyword evidence="4" id="KW-0808">Transferase</keyword>